<feature type="chain" id="PRO_5020210339" evidence="2">
    <location>
        <begin position="24"/>
        <end position="307"/>
    </location>
</feature>
<organism evidence="4 5">
    <name type="scientific">Albibacterium bauzanense</name>
    <dbReference type="NCBI Taxonomy" id="653929"/>
    <lineage>
        <taxon>Bacteria</taxon>
        <taxon>Pseudomonadati</taxon>
        <taxon>Bacteroidota</taxon>
        <taxon>Sphingobacteriia</taxon>
        <taxon>Sphingobacteriales</taxon>
        <taxon>Sphingobacteriaceae</taxon>
        <taxon>Albibacterium</taxon>
    </lineage>
</organism>
<evidence type="ECO:0000313" key="4">
    <source>
        <dbReference type="EMBL" id="TCK85376.1"/>
    </source>
</evidence>
<dbReference type="InterPro" id="IPR051262">
    <property type="entry name" value="SMP-30/CGR1_Lactonase"/>
</dbReference>
<dbReference type="EMBL" id="SMGO01000001">
    <property type="protein sequence ID" value="TCK85376.1"/>
    <property type="molecule type" value="Genomic_DNA"/>
</dbReference>
<dbReference type="InterPro" id="IPR013658">
    <property type="entry name" value="SGL"/>
</dbReference>
<keyword evidence="1" id="KW-0378">Hydrolase</keyword>
<dbReference type="Proteomes" id="UP000294616">
    <property type="component" value="Unassembled WGS sequence"/>
</dbReference>
<dbReference type="Gene3D" id="2.120.10.30">
    <property type="entry name" value="TolB, C-terminal domain"/>
    <property type="match status" value="1"/>
</dbReference>
<evidence type="ECO:0000259" key="3">
    <source>
        <dbReference type="Pfam" id="PF08450"/>
    </source>
</evidence>
<keyword evidence="2" id="KW-0732">Signal</keyword>
<sequence length="307" mass="34197">MINKSFKNTFVAFTFLTIPFLFGQNSMAQGLDSIKVVAPGASVKEVSTQFSFTEGPAISKNGDIYFTDQPNNKIWKYSTDGQLSVFMDDAGRANGLFFDRKGNLIACADEKNELWSISPDKKVTVLLTDFKGHKLNGPNDVWVDFKGGIYFTDPYYQRDYWTRKASEIDGERVYYLPKGSKEAIVVDSTILKPNGLVGTADGKYLFVADIKDNKTYKYQINKDGTLSNRQLFVNQGSDGMTLDKEGNLYLAGRGITVYDKNGKRLGNIPITDAWVANVSFAGKDRKTLFVTASKGVYTLQMNVKGIE</sequence>
<dbReference type="AlphaFoldDB" id="A0A4R1M0G0"/>
<comment type="caution">
    <text evidence="4">The sequence shown here is derived from an EMBL/GenBank/DDBJ whole genome shotgun (WGS) entry which is preliminary data.</text>
</comment>
<dbReference type="GO" id="GO:0016787">
    <property type="term" value="F:hydrolase activity"/>
    <property type="evidence" value="ECO:0007669"/>
    <property type="project" value="UniProtKB-KW"/>
</dbReference>
<evidence type="ECO:0000256" key="1">
    <source>
        <dbReference type="ARBA" id="ARBA00022801"/>
    </source>
</evidence>
<accession>A0A4R1M0G0</accession>
<name>A0A4R1M0G0_9SPHI</name>
<evidence type="ECO:0000313" key="5">
    <source>
        <dbReference type="Proteomes" id="UP000294616"/>
    </source>
</evidence>
<dbReference type="PANTHER" id="PTHR47572">
    <property type="entry name" value="LIPOPROTEIN-RELATED"/>
    <property type="match status" value="1"/>
</dbReference>
<dbReference type="InterPro" id="IPR011042">
    <property type="entry name" value="6-blade_b-propeller_TolB-like"/>
</dbReference>
<dbReference type="Pfam" id="PF08450">
    <property type="entry name" value="SGL"/>
    <property type="match status" value="1"/>
</dbReference>
<dbReference type="RefSeq" id="WP_132221526.1">
    <property type="nucleotide sequence ID" value="NZ_SMGO01000001.1"/>
</dbReference>
<dbReference type="PANTHER" id="PTHR47572:SF4">
    <property type="entry name" value="LACTONASE DRP35"/>
    <property type="match status" value="1"/>
</dbReference>
<proteinExistence type="predicted"/>
<feature type="signal peptide" evidence="2">
    <location>
        <begin position="1"/>
        <end position="23"/>
    </location>
</feature>
<reference evidence="4 5" key="1">
    <citation type="submission" date="2019-03" db="EMBL/GenBank/DDBJ databases">
        <title>Genomic Encyclopedia of Archaeal and Bacterial Type Strains, Phase II (KMG-II): from individual species to whole genera.</title>
        <authorList>
            <person name="Goeker M."/>
        </authorList>
    </citation>
    <scope>NUCLEOTIDE SEQUENCE [LARGE SCALE GENOMIC DNA]</scope>
    <source>
        <strain evidence="4 5">DSM 22554</strain>
    </source>
</reference>
<dbReference type="SUPFAM" id="SSF63829">
    <property type="entry name" value="Calcium-dependent phosphotriesterase"/>
    <property type="match status" value="1"/>
</dbReference>
<keyword evidence="5" id="KW-1185">Reference proteome</keyword>
<evidence type="ECO:0000256" key="2">
    <source>
        <dbReference type="SAM" id="SignalP"/>
    </source>
</evidence>
<feature type="domain" description="SMP-30/Gluconolactonase/LRE-like region" evidence="3">
    <location>
        <begin position="52"/>
        <end position="293"/>
    </location>
</feature>
<protein>
    <submittedName>
        <fullName evidence="4">Gluconolactonase</fullName>
    </submittedName>
</protein>
<dbReference type="OrthoDB" id="241638at2"/>
<gene>
    <name evidence="4" type="ORF">C8N28_0682</name>
</gene>